<feature type="region of interest" description="Disordered" evidence="1">
    <location>
        <begin position="533"/>
        <end position="564"/>
    </location>
</feature>
<protein>
    <submittedName>
        <fullName evidence="3">Uncharacterized protein</fullName>
    </submittedName>
</protein>
<dbReference type="GO" id="GO:0005576">
    <property type="term" value="C:extracellular region"/>
    <property type="evidence" value="ECO:0007669"/>
    <property type="project" value="TreeGrafter"/>
</dbReference>
<dbReference type="InterPro" id="IPR039295">
    <property type="entry name" value="MSB2"/>
</dbReference>
<dbReference type="EMBL" id="KQ030696">
    <property type="protein sequence ID" value="KJZ69599.1"/>
    <property type="molecule type" value="Genomic_DNA"/>
</dbReference>
<dbReference type="GO" id="GO:0005886">
    <property type="term" value="C:plasma membrane"/>
    <property type="evidence" value="ECO:0007669"/>
    <property type="project" value="InterPro"/>
</dbReference>
<organism evidence="3 4">
    <name type="scientific">Hirsutella minnesotensis 3608</name>
    <dbReference type="NCBI Taxonomy" id="1043627"/>
    <lineage>
        <taxon>Eukaryota</taxon>
        <taxon>Fungi</taxon>
        <taxon>Dikarya</taxon>
        <taxon>Ascomycota</taxon>
        <taxon>Pezizomycotina</taxon>
        <taxon>Sordariomycetes</taxon>
        <taxon>Hypocreomycetidae</taxon>
        <taxon>Hypocreales</taxon>
        <taxon>Ophiocordycipitaceae</taxon>
        <taxon>Hirsutella</taxon>
    </lineage>
</organism>
<feature type="region of interest" description="Disordered" evidence="1">
    <location>
        <begin position="442"/>
        <end position="467"/>
    </location>
</feature>
<gene>
    <name evidence="3" type="ORF">HIM_11013</name>
</gene>
<dbReference type="PANTHER" id="PTHR35778:SF1">
    <property type="entry name" value="SIGNALING MUCIN HKR1-RELATED"/>
    <property type="match status" value="1"/>
</dbReference>
<feature type="transmembrane region" description="Helical" evidence="2">
    <location>
        <begin position="470"/>
        <end position="490"/>
    </location>
</feature>
<evidence type="ECO:0000256" key="1">
    <source>
        <dbReference type="SAM" id="MobiDB-lite"/>
    </source>
</evidence>
<feature type="compositionally biased region" description="Basic and acidic residues" evidence="1">
    <location>
        <begin position="533"/>
        <end position="542"/>
    </location>
</feature>
<dbReference type="GO" id="GO:0030427">
    <property type="term" value="C:site of polarized growth"/>
    <property type="evidence" value="ECO:0007669"/>
    <property type="project" value="TreeGrafter"/>
</dbReference>
<dbReference type="GO" id="GO:0031505">
    <property type="term" value="P:fungal-type cell wall organization"/>
    <property type="evidence" value="ECO:0007669"/>
    <property type="project" value="TreeGrafter"/>
</dbReference>
<dbReference type="GO" id="GO:0006972">
    <property type="term" value="P:hyperosmotic response"/>
    <property type="evidence" value="ECO:0007669"/>
    <property type="project" value="TreeGrafter"/>
</dbReference>
<feature type="compositionally biased region" description="Polar residues" evidence="1">
    <location>
        <begin position="442"/>
        <end position="453"/>
    </location>
</feature>
<keyword evidence="2" id="KW-1133">Transmembrane helix</keyword>
<evidence type="ECO:0000313" key="4">
    <source>
        <dbReference type="Proteomes" id="UP000054481"/>
    </source>
</evidence>
<keyword evidence="2" id="KW-0472">Membrane</keyword>
<dbReference type="GO" id="GO:0030010">
    <property type="term" value="P:establishment of cell polarity"/>
    <property type="evidence" value="ECO:0007669"/>
    <property type="project" value="TreeGrafter"/>
</dbReference>
<accession>A0A0F8A1P2</accession>
<keyword evidence="2" id="KW-0812">Transmembrane</keyword>
<sequence>MTTSSRKLTLGSFAVDDRLVAATVPLMASDPSGLSNTVTTFGESAWRTSKSSFTEPLVATEDVRSEGLSTAIPVKSMTRDQAISELNLMRLQNISTKGPYGSSNTFRTSFTSTDPPEYQRTVKTDTTWGSSTGISSVLDTTRSISQSLHLSSQTVIAQASFATSFIPLESPSIATSSRADEIIPTLTAAQDRKKAPNPNFDHITLLNSISVTSLQRTTFSVIYPLTRTSAGGLSDAGIPGAMVKDTYASRLDPTQLSAGQPALSSVSILLDPIGDGQADSSQRIAKFPATTVANTEISSIALPLPSDDTENPPERTVPVQIGFLAPLRYEVVSKNARAAAEILWLLPQALSDASDIPVSSIKLYAIAPYDTRDQWGYVTTVAKLYYPEPLLEKLQMDLWSPSSRLYNSGNTDMRKFTALINPKIDIHGSTAFGDARVHTHPSVSITSSESGVPTSPGEEAQAEKRKATTVGVTVGAVGASIACGAAYFLWASQRRRSGISLRTDRRRHSVAEADRRSSSTWKMAFHAYEEAEKWLSSKDRSQPRNTSKKMISAPTSQGNSLGWI</sequence>
<feature type="compositionally biased region" description="Polar residues" evidence="1">
    <location>
        <begin position="543"/>
        <end position="564"/>
    </location>
</feature>
<evidence type="ECO:0000256" key="2">
    <source>
        <dbReference type="SAM" id="Phobius"/>
    </source>
</evidence>
<dbReference type="GO" id="GO:0007232">
    <property type="term" value="P:osmosensory signaling pathway via Sho1 osmosensor"/>
    <property type="evidence" value="ECO:0007669"/>
    <property type="project" value="InterPro"/>
</dbReference>
<dbReference type="PANTHER" id="PTHR35778">
    <property type="entry name" value="SIGNALING MUCIN HKR1-RELATED"/>
    <property type="match status" value="1"/>
</dbReference>
<name>A0A0F8A1P2_9HYPO</name>
<dbReference type="Proteomes" id="UP000054481">
    <property type="component" value="Unassembled WGS sequence"/>
</dbReference>
<proteinExistence type="predicted"/>
<dbReference type="GO" id="GO:0009986">
    <property type="term" value="C:cell surface"/>
    <property type="evidence" value="ECO:0007669"/>
    <property type="project" value="TreeGrafter"/>
</dbReference>
<dbReference type="AlphaFoldDB" id="A0A0F8A1P2"/>
<evidence type="ECO:0000313" key="3">
    <source>
        <dbReference type="EMBL" id="KJZ69599.1"/>
    </source>
</evidence>
<dbReference type="GO" id="GO:0001402">
    <property type="term" value="P:signal transduction involved in filamentous growth"/>
    <property type="evidence" value="ECO:0007669"/>
    <property type="project" value="TreeGrafter"/>
</dbReference>
<dbReference type="GO" id="GO:0005034">
    <property type="term" value="F:osmosensor activity"/>
    <property type="evidence" value="ECO:0007669"/>
    <property type="project" value="InterPro"/>
</dbReference>
<dbReference type="OrthoDB" id="3366093at2759"/>
<keyword evidence="4" id="KW-1185">Reference proteome</keyword>
<reference evidence="3 4" key="1">
    <citation type="journal article" date="2014" name="Genome Biol. Evol.">
        <title>Comparative genomics and transcriptomics analyses reveal divergent lifestyle features of nematode endoparasitic fungus Hirsutella minnesotensis.</title>
        <authorList>
            <person name="Lai Y."/>
            <person name="Liu K."/>
            <person name="Zhang X."/>
            <person name="Zhang X."/>
            <person name="Li K."/>
            <person name="Wang N."/>
            <person name="Shu C."/>
            <person name="Wu Y."/>
            <person name="Wang C."/>
            <person name="Bushley K.E."/>
            <person name="Xiang M."/>
            <person name="Liu X."/>
        </authorList>
    </citation>
    <scope>NUCLEOTIDE SEQUENCE [LARGE SCALE GENOMIC DNA]</scope>
    <source>
        <strain evidence="3 4">3608</strain>
    </source>
</reference>